<keyword evidence="8 9" id="KW-0472">Membrane</keyword>
<feature type="transmembrane region" description="Helical" evidence="9">
    <location>
        <begin position="526"/>
        <end position="552"/>
    </location>
</feature>
<dbReference type="InterPro" id="IPR003342">
    <property type="entry name" value="ArnT-like_N"/>
</dbReference>
<keyword evidence="6" id="KW-0448">Lipopolysaccharide biosynthesis</keyword>
<reference evidence="12 13" key="1">
    <citation type="submission" date="2019-02" db="EMBL/GenBank/DDBJ databases">
        <title>Deep-cultivation of Planctomycetes and their phenomic and genomic characterization uncovers novel biology.</title>
        <authorList>
            <person name="Wiegand S."/>
            <person name="Jogler M."/>
            <person name="Boedeker C."/>
            <person name="Pinto D."/>
            <person name="Vollmers J."/>
            <person name="Rivas-Marin E."/>
            <person name="Kohn T."/>
            <person name="Peeters S.H."/>
            <person name="Heuer A."/>
            <person name="Rast P."/>
            <person name="Oberbeckmann S."/>
            <person name="Bunk B."/>
            <person name="Jeske O."/>
            <person name="Meyerdierks A."/>
            <person name="Storesund J.E."/>
            <person name="Kallscheuer N."/>
            <person name="Luecker S."/>
            <person name="Lage O.M."/>
            <person name="Pohl T."/>
            <person name="Merkel B.J."/>
            <person name="Hornburger P."/>
            <person name="Mueller R.-W."/>
            <person name="Bruemmer F."/>
            <person name="Labrenz M."/>
            <person name="Spormann A.M."/>
            <person name="Op den Camp H."/>
            <person name="Overmann J."/>
            <person name="Amann R."/>
            <person name="Jetten M.S.M."/>
            <person name="Mascher T."/>
            <person name="Medema M.H."/>
            <person name="Devos D.P."/>
            <person name="Kaster A.-K."/>
            <person name="Ovreas L."/>
            <person name="Rohde M."/>
            <person name="Galperin M.Y."/>
            <person name="Jogler C."/>
        </authorList>
    </citation>
    <scope>NUCLEOTIDE SEQUENCE [LARGE SCALE GENOMIC DNA]</scope>
    <source>
        <strain evidence="12 13">Mal33</strain>
    </source>
</reference>
<evidence type="ECO:0000256" key="3">
    <source>
        <dbReference type="ARBA" id="ARBA00022676"/>
    </source>
</evidence>
<evidence type="ECO:0000259" key="11">
    <source>
        <dbReference type="Pfam" id="PF02366"/>
    </source>
</evidence>
<evidence type="ECO:0000256" key="8">
    <source>
        <dbReference type="ARBA" id="ARBA00023136"/>
    </source>
</evidence>
<feature type="transmembrane region" description="Helical" evidence="9">
    <location>
        <begin position="434"/>
        <end position="467"/>
    </location>
</feature>
<gene>
    <name evidence="12" type="primary">arnT_1</name>
    <name evidence="12" type="ORF">Mal33_31920</name>
</gene>
<dbReference type="AlphaFoldDB" id="A0A518IVS6"/>
<feature type="transmembrane region" description="Helical" evidence="9">
    <location>
        <begin position="630"/>
        <end position="650"/>
    </location>
</feature>
<keyword evidence="13" id="KW-1185">Reference proteome</keyword>
<feature type="transmembrane region" description="Helical" evidence="9">
    <location>
        <begin position="683"/>
        <end position="704"/>
    </location>
</feature>
<evidence type="ECO:0000256" key="4">
    <source>
        <dbReference type="ARBA" id="ARBA00022679"/>
    </source>
</evidence>
<dbReference type="PANTHER" id="PTHR48090">
    <property type="entry name" value="UNDECAPRENYL-PHOSPHATE 4-DEOXY-4-FORMAMIDO-L-ARABINOSE TRANSFERASE-RELATED"/>
    <property type="match status" value="1"/>
</dbReference>
<dbReference type="Proteomes" id="UP000316770">
    <property type="component" value="Chromosome"/>
</dbReference>
<evidence type="ECO:0000256" key="2">
    <source>
        <dbReference type="ARBA" id="ARBA00022475"/>
    </source>
</evidence>
<dbReference type="EC" id="2.4.2.43" evidence="12"/>
<feature type="transmembrane region" description="Helical" evidence="9">
    <location>
        <begin position="354"/>
        <end position="373"/>
    </location>
</feature>
<evidence type="ECO:0000259" key="10">
    <source>
        <dbReference type="Pfam" id="PF00535"/>
    </source>
</evidence>
<dbReference type="GO" id="GO:0103015">
    <property type="term" value="F:4-amino-4-deoxy-L-arabinose transferase activity"/>
    <property type="evidence" value="ECO:0007669"/>
    <property type="project" value="UniProtKB-EC"/>
</dbReference>
<organism evidence="12 13">
    <name type="scientific">Rosistilla oblonga</name>
    <dbReference type="NCBI Taxonomy" id="2527990"/>
    <lineage>
        <taxon>Bacteria</taxon>
        <taxon>Pseudomonadati</taxon>
        <taxon>Planctomycetota</taxon>
        <taxon>Planctomycetia</taxon>
        <taxon>Pirellulales</taxon>
        <taxon>Pirellulaceae</taxon>
        <taxon>Rosistilla</taxon>
    </lineage>
</organism>
<feature type="transmembrane region" description="Helical" evidence="9">
    <location>
        <begin position="479"/>
        <end position="499"/>
    </location>
</feature>
<dbReference type="EMBL" id="CP036318">
    <property type="protein sequence ID" value="QDV57190.1"/>
    <property type="molecule type" value="Genomic_DNA"/>
</dbReference>
<evidence type="ECO:0000256" key="9">
    <source>
        <dbReference type="SAM" id="Phobius"/>
    </source>
</evidence>
<dbReference type="GO" id="GO:0012505">
    <property type="term" value="C:endomembrane system"/>
    <property type="evidence" value="ECO:0007669"/>
    <property type="project" value="UniProtKB-SubCell"/>
</dbReference>
<dbReference type="InterPro" id="IPR029044">
    <property type="entry name" value="Nucleotide-diphossugar_trans"/>
</dbReference>
<keyword evidence="4 12" id="KW-0808">Transferase</keyword>
<dbReference type="GO" id="GO:0000030">
    <property type="term" value="F:mannosyltransferase activity"/>
    <property type="evidence" value="ECO:0007669"/>
    <property type="project" value="InterPro"/>
</dbReference>
<dbReference type="PANTHER" id="PTHR48090:SF3">
    <property type="entry name" value="UNDECAPRENYL-PHOSPHATE 4-DEOXY-4-FORMAMIDO-L-ARABINOSE TRANSFERASE"/>
    <property type="match status" value="1"/>
</dbReference>
<dbReference type="Gene3D" id="3.90.550.10">
    <property type="entry name" value="Spore Coat Polysaccharide Biosynthesis Protein SpsA, Chain A"/>
    <property type="match status" value="1"/>
</dbReference>
<evidence type="ECO:0000256" key="1">
    <source>
        <dbReference type="ARBA" id="ARBA00004127"/>
    </source>
</evidence>
<evidence type="ECO:0000256" key="6">
    <source>
        <dbReference type="ARBA" id="ARBA00022985"/>
    </source>
</evidence>
<dbReference type="CDD" id="cd04179">
    <property type="entry name" value="DPM_DPG-synthase_like"/>
    <property type="match status" value="1"/>
</dbReference>
<feature type="transmembrane region" description="Helical" evidence="9">
    <location>
        <begin position="656"/>
        <end position="676"/>
    </location>
</feature>
<dbReference type="Pfam" id="PF02366">
    <property type="entry name" value="PMT"/>
    <property type="match status" value="1"/>
</dbReference>
<evidence type="ECO:0000256" key="7">
    <source>
        <dbReference type="ARBA" id="ARBA00022989"/>
    </source>
</evidence>
<name>A0A518IVS6_9BACT</name>
<dbReference type="GO" id="GO:0099621">
    <property type="term" value="F:undecaprenyl-phosphate 4-deoxy-4-formamido-L-arabinose transferase activity"/>
    <property type="evidence" value="ECO:0007669"/>
    <property type="project" value="TreeGrafter"/>
</dbReference>
<evidence type="ECO:0000313" key="13">
    <source>
        <dbReference type="Proteomes" id="UP000316770"/>
    </source>
</evidence>
<evidence type="ECO:0000313" key="12">
    <source>
        <dbReference type="EMBL" id="QDV57190.1"/>
    </source>
</evidence>
<sequence length="815" mass="91014">MHSLSTSQASAVRCPSEASRSEDSFVPVAASLSLVLPAWNEAEVIESAIKEADHALAGLTDCYEIIVVDDGSSDSTAGLVAQAAAENPKVRLIRHQTNQGYGASLRSGFQAAQHDLVVFTDADCQFDLTELDRFVLLSRRYDIVCGYRIDRKDSALRCLYSRVYNQLVRLLLRTQVRDIDCALKMFHRDHLKDLQITTDGFLVNSELLTQAKQRNLSVVEVGVSHRPRTQGQSTVSVAHIPRVATSLIRYWWNAVQFSGTVETDGIESNRGWKRSTTFWMSGGLVLIAAIFMLTNLGYPLIDRDETRYAEIPREMLATGDWIVPQLNFQTYYDKPPLVYWLCALSYKLLGIHEYAARLIPALAGLATLVATLFFGIRMIGIRGGLLSGVVLMLSFGFAFTSRYLLIDGVLSLWVTLALFTAYEAVRDGYLKWKWWLLSALFCGLGLLTKGPVAAVLWLPPLVVFAWLTDSAAMPRWRHIAVAAVVSLAVVVPWGLAVAMQDPEFLPEFLYKHNLRRFAGDFHARPIWFFVPVLLLAGHPWSFLTIPYCKFLLGDAPQCRRQRPTVIGFLLLWSCWCFLFFSLSRCKLPTYLLPAAPAFALLIGHYLSHVLGASRGQLLHQFAGTWSPRMATLATTVAGVGIVVYAIASGIDTSRAAYLWGIHWLLLSVVAVVVLVRRRQRPQVAWASSAIVALGFAVMMMHVMVPAYSRDRMLFVPDSPLTSQLNADPGQAIATVAHEFSEVPFYLRRSDISNFNDHQIDRVGLFVAKHHDAILIVDERVPIDQIRDQLPRDLAVTKIADRGLAQVWEVAPVKLR</sequence>
<evidence type="ECO:0000256" key="5">
    <source>
        <dbReference type="ARBA" id="ARBA00022692"/>
    </source>
</evidence>
<proteinExistence type="predicted"/>
<dbReference type="SUPFAM" id="SSF53448">
    <property type="entry name" value="Nucleotide-diphospho-sugar transferases"/>
    <property type="match status" value="1"/>
</dbReference>
<dbReference type="InterPro" id="IPR001173">
    <property type="entry name" value="Glyco_trans_2-like"/>
</dbReference>
<keyword evidence="5 9" id="KW-0812">Transmembrane</keyword>
<feature type="domain" description="ArnT-like N-terminal" evidence="11">
    <location>
        <begin position="304"/>
        <end position="504"/>
    </location>
</feature>
<keyword evidence="7 9" id="KW-1133">Transmembrane helix</keyword>
<dbReference type="InterPro" id="IPR050256">
    <property type="entry name" value="Glycosyltransferase_2"/>
</dbReference>
<feature type="transmembrane region" description="Helical" evidence="9">
    <location>
        <begin position="379"/>
        <end position="397"/>
    </location>
</feature>
<keyword evidence="2" id="KW-1003">Cell membrane</keyword>
<accession>A0A518IVS6</accession>
<comment type="subcellular location">
    <subcellularLocation>
        <location evidence="1">Endomembrane system</location>
        <topology evidence="1">Multi-pass membrane protein</topology>
    </subcellularLocation>
</comment>
<dbReference type="GO" id="GO:0006493">
    <property type="term" value="P:protein O-linked glycosylation"/>
    <property type="evidence" value="ECO:0007669"/>
    <property type="project" value="InterPro"/>
</dbReference>
<feature type="domain" description="Glycosyltransferase 2-like" evidence="10">
    <location>
        <begin position="33"/>
        <end position="194"/>
    </location>
</feature>
<feature type="transmembrane region" description="Helical" evidence="9">
    <location>
        <begin position="589"/>
        <end position="610"/>
    </location>
</feature>
<feature type="transmembrane region" description="Helical" evidence="9">
    <location>
        <begin position="278"/>
        <end position="298"/>
    </location>
</feature>
<dbReference type="GO" id="GO:0005886">
    <property type="term" value="C:plasma membrane"/>
    <property type="evidence" value="ECO:0007669"/>
    <property type="project" value="TreeGrafter"/>
</dbReference>
<keyword evidence="3 12" id="KW-0328">Glycosyltransferase</keyword>
<dbReference type="Pfam" id="PF00535">
    <property type="entry name" value="Glycos_transf_2"/>
    <property type="match status" value="1"/>
</dbReference>
<feature type="transmembrane region" description="Helical" evidence="9">
    <location>
        <begin position="564"/>
        <end position="583"/>
    </location>
</feature>
<dbReference type="GO" id="GO:0009103">
    <property type="term" value="P:lipopolysaccharide biosynthetic process"/>
    <property type="evidence" value="ECO:0007669"/>
    <property type="project" value="UniProtKB-KW"/>
</dbReference>
<protein>
    <submittedName>
        <fullName evidence="12">Undecaprenyl phosphate-alpha-4-amino-4-deoxy-L-arabinose arabinosyl transferase</fullName>
        <ecNumber evidence="12">2.4.2.43</ecNumber>
    </submittedName>
</protein>